<feature type="domain" description="B12-binding" evidence="8">
    <location>
        <begin position="1"/>
        <end position="143"/>
    </location>
</feature>
<dbReference type="SFLD" id="SFLDG01082">
    <property type="entry name" value="B12-binding_domain_containing"/>
    <property type="match status" value="1"/>
</dbReference>
<protein>
    <submittedName>
        <fullName evidence="10">B12-binding domain-containing radical SAM protein</fullName>
    </submittedName>
</protein>
<dbReference type="EMBL" id="JAJEKE010000018">
    <property type="protein sequence ID" value="MCQ1531110.1"/>
    <property type="molecule type" value="Genomic_DNA"/>
</dbReference>
<dbReference type="Pfam" id="PF04055">
    <property type="entry name" value="Radical_SAM"/>
    <property type="match status" value="1"/>
</dbReference>
<dbReference type="RefSeq" id="WP_255228630.1">
    <property type="nucleotide sequence ID" value="NZ_JAJEKE010000018.1"/>
</dbReference>
<dbReference type="SUPFAM" id="SSF52242">
    <property type="entry name" value="Cobalamin (vitamin B12)-binding domain"/>
    <property type="match status" value="1"/>
</dbReference>
<evidence type="ECO:0000256" key="7">
    <source>
        <dbReference type="ARBA" id="ARBA00023014"/>
    </source>
</evidence>
<name>A0ABT1NIL4_9FIRM</name>
<dbReference type="InterPro" id="IPR036724">
    <property type="entry name" value="Cobalamin-bd_sf"/>
</dbReference>
<keyword evidence="11" id="KW-1185">Reference proteome</keyword>
<sequence>MRKILLYYPRICGKNDTHDLYRGLPLSVLSLAAQFDESVYDIKVVDGRIEDDPFKKHKHWLDENTVCIGISAITSNQIRDGLNFAEQVRTLNKNITIIWGGWHPSLMPEQTIAHKNVDIVVVGQGEESFLVLVECLANKTSLNNVPNLLYKDNNKIVKTQIKHLSAFNLTTPIEKSYAYVNVEDYIQPMWGSKRVVGYESSRGCPWRCRFCSVGSLYNGKWNCLNAERVVNGIEYLYAKHHIDAIHFFDNNFFVNQERVLQISRLIKERDMKMRWDGTSTVDQFLGFTDSYIAQLKESGFYRVIIGVESGDEEVLAHINKRHRNKQVVELVKKCSNAGIQASLSFMVGFPWNPEKDFNETIKLIEALKNIDASIEILLFIFSPYIGTRLYNIAISHGMVFPESLEGWANYTYDKVNTPWISNRLRRKINRYISFFGTKDMSEQALLFFQGGNV</sequence>
<gene>
    <name evidence="10" type="ORF">LJD61_16410</name>
</gene>
<evidence type="ECO:0000313" key="11">
    <source>
        <dbReference type="Proteomes" id="UP001651880"/>
    </source>
</evidence>
<dbReference type="InterPro" id="IPR006638">
    <property type="entry name" value="Elp3/MiaA/NifB-like_rSAM"/>
</dbReference>
<dbReference type="SMART" id="SM00729">
    <property type="entry name" value="Elp3"/>
    <property type="match status" value="1"/>
</dbReference>
<dbReference type="SFLD" id="SFLDG01123">
    <property type="entry name" value="methyltransferase_(Class_B)"/>
    <property type="match status" value="1"/>
</dbReference>
<evidence type="ECO:0000256" key="6">
    <source>
        <dbReference type="ARBA" id="ARBA00023004"/>
    </source>
</evidence>
<keyword evidence="3" id="KW-0808">Transferase</keyword>
<keyword evidence="2" id="KW-0489">Methyltransferase</keyword>
<feature type="domain" description="Radical SAM core" evidence="9">
    <location>
        <begin position="190"/>
        <end position="418"/>
    </location>
</feature>
<comment type="caution">
    <text evidence="10">The sequence shown here is derived from an EMBL/GenBank/DDBJ whole genome shotgun (WGS) entry which is preliminary data.</text>
</comment>
<dbReference type="PANTHER" id="PTHR43409:SF7">
    <property type="entry name" value="BLL1977 PROTEIN"/>
    <property type="match status" value="1"/>
</dbReference>
<evidence type="ECO:0000313" key="10">
    <source>
        <dbReference type="EMBL" id="MCQ1531110.1"/>
    </source>
</evidence>
<organism evidence="10 11">
    <name type="scientific">Lutispora saccharofermentans</name>
    <dbReference type="NCBI Taxonomy" id="3024236"/>
    <lineage>
        <taxon>Bacteria</taxon>
        <taxon>Bacillati</taxon>
        <taxon>Bacillota</taxon>
        <taxon>Clostridia</taxon>
        <taxon>Lutisporales</taxon>
        <taxon>Lutisporaceae</taxon>
        <taxon>Lutispora</taxon>
    </lineage>
</organism>
<proteinExistence type="predicted"/>
<dbReference type="SUPFAM" id="SSF102114">
    <property type="entry name" value="Radical SAM enzymes"/>
    <property type="match status" value="1"/>
</dbReference>
<dbReference type="InterPro" id="IPR007197">
    <property type="entry name" value="rSAM"/>
</dbReference>
<evidence type="ECO:0000256" key="4">
    <source>
        <dbReference type="ARBA" id="ARBA00022691"/>
    </source>
</evidence>
<dbReference type="InterPro" id="IPR051198">
    <property type="entry name" value="BchE-like"/>
</dbReference>
<dbReference type="PROSITE" id="PS51918">
    <property type="entry name" value="RADICAL_SAM"/>
    <property type="match status" value="1"/>
</dbReference>
<dbReference type="CDD" id="cd01335">
    <property type="entry name" value="Radical_SAM"/>
    <property type="match status" value="1"/>
</dbReference>
<reference evidence="10 11" key="1">
    <citation type="submission" date="2021-10" db="EMBL/GenBank/DDBJ databases">
        <title>Lutispora strain m25 sp. nov., a thermophilic, non-spore-forming bacterium isolated from a lab-scale methanogenic bioreactor digesting anaerobic sludge.</title>
        <authorList>
            <person name="El Houari A."/>
            <person name="Mcdonald J."/>
        </authorList>
    </citation>
    <scope>NUCLEOTIDE SEQUENCE [LARGE SCALE GENOMIC DNA]</scope>
    <source>
        <strain evidence="11">m25</strain>
    </source>
</reference>
<dbReference type="Gene3D" id="3.40.50.280">
    <property type="entry name" value="Cobalamin-binding domain"/>
    <property type="match status" value="1"/>
</dbReference>
<evidence type="ECO:0000256" key="1">
    <source>
        <dbReference type="ARBA" id="ARBA00001966"/>
    </source>
</evidence>
<dbReference type="InterPro" id="IPR006158">
    <property type="entry name" value="Cobalamin-bd"/>
</dbReference>
<dbReference type="Proteomes" id="UP001651880">
    <property type="component" value="Unassembled WGS sequence"/>
</dbReference>
<dbReference type="InterPro" id="IPR058240">
    <property type="entry name" value="rSAM_sf"/>
</dbReference>
<evidence type="ECO:0000256" key="5">
    <source>
        <dbReference type="ARBA" id="ARBA00022723"/>
    </source>
</evidence>
<keyword evidence="4" id="KW-0949">S-adenosyl-L-methionine</keyword>
<evidence type="ECO:0000259" key="8">
    <source>
        <dbReference type="PROSITE" id="PS51332"/>
    </source>
</evidence>
<comment type="cofactor">
    <cofactor evidence="1">
        <name>[4Fe-4S] cluster</name>
        <dbReference type="ChEBI" id="CHEBI:49883"/>
    </cofactor>
</comment>
<evidence type="ECO:0000256" key="2">
    <source>
        <dbReference type="ARBA" id="ARBA00022603"/>
    </source>
</evidence>
<dbReference type="PANTHER" id="PTHR43409">
    <property type="entry name" value="ANAEROBIC MAGNESIUM-PROTOPORPHYRIN IX MONOMETHYL ESTER CYCLASE-RELATED"/>
    <property type="match status" value="1"/>
</dbReference>
<accession>A0ABT1NIL4</accession>
<evidence type="ECO:0000256" key="3">
    <source>
        <dbReference type="ARBA" id="ARBA00022679"/>
    </source>
</evidence>
<keyword evidence="7" id="KW-0411">Iron-sulfur</keyword>
<keyword evidence="5" id="KW-0479">Metal-binding</keyword>
<dbReference type="InterPro" id="IPR023404">
    <property type="entry name" value="rSAM_horseshoe"/>
</dbReference>
<dbReference type="Pfam" id="PF02310">
    <property type="entry name" value="B12-binding"/>
    <property type="match status" value="1"/>
</dbReference>
<dbReference type="InterPro" id="IPR034466">
    <property type="entry name" value="Methyltransferase_Class_B"/>
</dbReference>
<dbReference type="PROSITE" id="PS51332">
    <property type="entry name" value="B12_BINDING"/>
    <property type="match status" value="1"/>
</dbReference>
<dbReference type="Gene3D" id="3.80.30.20">
    <property type="entry name" value="tm_1862 like domain"/>
    <property type="match status" value="1"/>
</dbReference>
<evidence type="ECO:0000259" key="9">
    <source>
        <dbReference type="PROSITE" id="PS51918"/>
    </source>
</evidence>
<dbReference type="CDD" id="cd02068">
    <property type="entry name" value="radical_SAM_B12_BD"/>
    <property type="match status" value="1"/>
</dbReference>
<dbReference type="SFLD" id="SFLDS00029">
    <property type="entry name" value="Radical_SAM"/>
    <property type="match status" value="1"/>
</dbReference>
<keyword evidence="6" id="KW-0408">Iron</keyword>